<reference evidence="7 8" key="1">
    <citation type="submission" date="2020-08" db="EMBL/GenBank/DDBJ databases">
        <title>Complete genome sequence of Entomobacter blattae G55GP.</title>
        <authorList>
            <person name="Poehlein A."/>
            <person name="Guzman J."/>
            <person name="Daniel R."/>
            <person name="Vilcinskas A."/>
        </authorList>
    </citation>
    <scope>NUCLEOTIDE SEQUENCE [LARGE SCALE GENOMIC DNA]</scope>
    <source>
        <strain evidence="7 8">G55GP</strain>
    </source>
</reference>
<evidence type="ECO:0000256" key="5">
    <source>
        <dbReference type="ARBA" id="ARBA00049880"/>
    </source>
</evidence>
<gene>
    <name evidence="7" type="ORF">JGUZn3_12300</name>
</gene>
<dbReference type="RefSeq" id="WP_238996767.1">
    <property type="nucleotide sequence ID" value="NZ_CP060244.1"/>
</dbReference>
<dbReference type="PROSITE" id="PS51186">
    <property type="entry name" value="GNAT"/>
    <property type="match status" value="1"/>
</dbReference>
<evidence type="ECO:0000313" key="8">
    <source>
        <dbReference type="Proteomes" id="UP000516349"/>
    </source>
</evidence>
<evidence type="ECO:0000256" key="4">
    <source>
        <dbReference type="ARBA" id="ARBA00023315"/>
    </source>
</evidence>
<keyword evidence="8" id="KW-1185">Reference proteome</keyword>
<dbReference type="Gene3D" id="3.40.630.30">
    <property type="match status" value="1"/>
</dbReference>
<protein>
    <submittedName>
        <fullName evidence="7">Acetyltransferase (GNAT) domain protein</fullName>
    </submittedName>
</protein>
<comment type="catalytic activity">
    <reaction evidence="5">
        <text>glycyl-tRNA(Gly) + acetyl-CoA = N-acetylglycyl-tRNA(Gly) + CoA + H(+)</text>
        <dbReference type="Rhea" id="RHEA:81867"/>
        <dbReference type="Rhea" id="RHEA-COMP:9683"/>
        <dbReference type="Rhea" id="RHEA-COMP:19766"/>
        <dbReference type="ChEBI" id="CHEBI:15378"/>
        <dbReference type="ChEBI" id="CHEBI:57287"/>
        <dbReference type="ChEBI" id="CHEBI:57288"/>
        <dbReference type="ChEBI" id="CHEBI:78522"/>
        <dbReference type="ChEBI" id="CHEBI:232036"/>
    </reaction>
</comment>
<dbReference type="KEGG" id="ebla:JGUZn3_12300"/>
<proteinExistence type="predicted"/>
<evidence type="ECO:0000313" key="7">
    <source>
        <dbReference type="EMBL" id="QNT78456.1"/>
    </source>
</evidence>
<evidence type="ECO:0000259" key="6">
    <source>
        <dbReference type="PROSITE" id="PS51186"/>
    </source>
</evidence>
<sequence>MRPVPLSPHHDLEDFNSGDLSLDEWLRRKALKNQVTGALRTFVYLESNRVKGYYALASGALDQAGAPGSIRRNMPDPIPVAVLARLAVDSSLQGQGLGASLLKDVVLRLTEAAEIVGIRGILVHAVSDRAKSFYKKYGFIDTIGDPYRLVFSLKQKRQT</sequence>
<evidence type="ECO:0000256" key="3">
    <source>
        <dbReference type="ARBA" id="ARBA00022679"/>
    </source>
</evidence>
<dbReference type="PANTHER" id="PTHR36449:SF1">
    <property type="entry name" value="ACETYLTRANSFERASE"/>
    <property type="match status" value="1"/>
</dbReference>
<dbReference type="EMBL" id="CP060244">
    <property type="protein sequence ID" value="QNT78456.1"/>
    <property type="molecule type" value="Genomic_DNA"/>
</dbReference>
<dbReference type="PANTHER" id="PTHR36449">
    <property type="entry name" value="ACETYLTRANSFERASE-RELATED"/>
    <property type="match status" value="1"/>
</dbReference>
<dbReference type="AlphaFoldDB" id="A0A7H1NRP6"/>
<dbReference type="GO" id="GO:0016747">
    <property type="term" value="F:acyltransferase activity, transferring groups other than amino-acyl groups"/>
    <property type="evidence" value="ECO:0007669"/>
    <property type="project" value="InterPro"/>
</dbReference>
<keyword evidence="1" id="KW-0678">Repressor</keyword>
<evidence type="ECO:0000256" key="2">
    <source>
        <dbReference type="ARBA" id="ARBA00022649"/>
    </source>
</evidence>
<dbReference type="CDD" id="cd04301">
    <property type="entry name" value="NAT_SF"/>
    <property type="match status" value="1"/>
</dbReference>
<feature type="domain" description="N-acetyltransferase" evidence="6">
    <location>
        <begin position="1"/>
        <end position="158"/>
    </location>
</feature>
<keyword evidence="3 7" id="KW-0808">Transferase</keyword>
<evidence type="ECO:0000256" key="1">
    <source>
        <dbReference type="ARBA" id="ARBA00022491"/>
    </source>
</evidence>
<dbReference type="InterPro" id="IPR000182">
    <property type="entry name" value="GNAT_dom"/>
</dbReference>
<keyword evidence="4" id="KW-0012">Acyltransferase</keyword>
<dbReference type="Pfam" id="PF13673">
    <property type="entry name" value="Acetyltransf_10"/>
    <property type="match status" value="1"/>
</dbReference>
<keyword evidence="2" id="KW-1277">Toxin-antitoxin system</keyword>
<dbReference type="InterPro" id="IPR016181">
    <property type="entry name" value="Acyl_CoA_acyltransferase"/>
</dbReference>
<dbReference type="Proteomes" id="UP000516349">
    <property type="component" value="Chromosome"/>
</dbReference>
<dbReference type="SUPFAM" id="SSF55729">
    <property type="entry name" value="Acyl-CoA N-acyltransferases (Nat)"/>
    <property type="match status" value="1"/>
</dbReference>
<name>A0A7H1NRP6_9PROT</name>
<accession>A0A7H1NRP6</accession>
<organism evidence="7 8">
    <name type="scientific">Entomobacter blattae</name>
    <dbReference type="NCBI Taxonomy" id="2762277"/>
    <lineage>
        <taxon>Bacteria</taxon>
        <taxon>Pseudomonadati</taxon>
        <taxon>Pseudomonadota</taxon>
        <taxon>Alphaproteobacteria</taxon>
        <taxon>Acetobacterales</taxon>
        <taxon>Acetobacteraceae</taxon>
        <taxon>Entomobacter</taxon>
    </lineage>
</organism>